<comment type="similarity">
    <text evidence="1">Belongs to the AHA1 family.</text>
</comment>
<dbReference type="SUPFAM" id="SSF55961">
    <property type="entry name" value="Bet v1-like"/>
    <property type="match status" value="1"/>
</dbReference>
<dbReference type="Proteomes" id="UP001254257">
    <property type="component" value="Unassembled WGS sequence"/>
</dbReference>
<dbReference type="InterPro" id="IPR013538">
    <property type="entry name" value="ASHA1/2-like_C"/>
</dbReference>
<organism evidence="3 4">
    <name type="scientific">Bosea rubneri</name>
    <dbReference type="NCBI Taxonomy" id="3075434"/>
    <lineage>
        <taxon>Bacteria</taxon>
        <taxon>Pseudomonadati</taxon>
        <taxon>Pseudomonadota</taxon>
        <taxon>Alphaproteobacteria</taxon>
        <taxon>Hyphomicrobiales</taxon>
        <taxon>Boseaceae</taxon>
        <taxon>Bosea</taxon>
    </lineage>
</organism>
<dbReference type="CDD" id="cd08899">
    <property type="entry name" value="SRPBCC_CalC_Aha1-like_6"/>
    <property type="match status" value="1"/>
</dbReference>
<proteinExistence type="inferred from homology"/>
<evidence type="ECO:0000313" key="4">
    <source>
        <dbReference type="Proteomes" id="UP001254257"/>
    </source>
</evidence>
<accession>A0ABU3S223</accession>
<feature type="domain" description="Activator of Hsp90 ATPase homologue 1/2-like C-terminal" evidence="2">
    <location>
        <begin position="22"/>
        <end position="151"/>
    </location>
</feature>
<dbReference type="EMBL" id="JAWDID010000003">
    <property type="protein sequence ID" value="MDU0338824.1"/>
    <property type="molecule type" value="Genomic_DNA"/>
</dbReference>
<sequence>MNEYGVVLESGAVRFERVLPGPLERVWAYITESGKRGTWLASGEIEPRVGGKAELLFKHSEITDEAPPERYREVHEKGWLSHGTVTRYEPQRAIAFTWPGEGQATSEVTFELAPEGERVRLVVTHRKLADKAEMTSVSGGWHMHLGILEDRLTGAPPRGFWSRLGGLEAEYAARYAEAAK</sequence>
<evidence type="ECO:0000313" key="3">
    <source>
        <dbReference type="EMBL" id="MDU0338824.1"/>
    </source>
</evidence>
<evidence type="ECO:0000256" key="1">
    <source>
        <dbReference type="ARBA" id="ARBA00006817"/>
    </source>
</evidence>
<gene>
    <name evidence="3" type="ORF">RKE40_02990</name>
</gene>
<dbReference type="InterPro" id="IPR023393">
    <property type="entry name" value="START-like_dom_sf"/>
</dbReference>
<dbReference type="Gene3D" id="3.30.530.20">
    <property type="match status" value="1"/>
</dbReference>
<protein>
    <submittedName>
        <fullName evidence="3">SRPBCC family protein</fullName>
    </submittedName>
</protein>
<dbReference type="RefSeq" id="WP_316016761.1">
    <property type="nucleotide sequence ID" value="NZ_JAWDID010000003.1"/>
</dbReference>
<evidence type="ECO:0000259" key="2">
    <source>
        <dbReference type="Pfam" id="PF08327"/>
    </source>
</evidence>
<dbReference type="Pfam" id="PF08327">
    <property type="entry name" value="AHSA1"/>
    <property type="match status" value="1"/>
</dbReference>
<comment type="caution">
    <text evidence="3">The sequence shown here is derived from an EMBL/GenBank/DDBJ whole genome shotgun (WGS) entry which is preliminary data.</text>
</comment>
<keyword evidence="4" id="KW-1185">Reference proteome</keyword>
<name>A0ABU3S223_9HYPH</name>
<reference evidence="3 4" key="1">
    <citation type="submission" date="2023-09" db="EMBL/GenBank/DDBJ databases">
        <title>Whole genome shotgun sequencing (WGS) of Bosea sp. ZW T0_25, isolated from stored onions (Allium cepa).</title>
        <authorList>
            <person name="Stoll D.A."/>
            <person name="Huch M."/>
        </authorList>
    </citation>
    <scope>NUCLEOTIDE SEQUENCE [LARGE SCALE GENOMIC DNA]</scope>
    <source>
        <strain evidence="3 4">ZW T0_25</strain>
    </source>
</reference>